<evidence type="ECO:0000256" key="2">
    <source>
        <dbReference type="SAM" id="SignalP"/>
    </source>
</evidence>
<evidence type="ECO:0000256" key="1">
    <source>
        <dbReference type="SAM" id="MobiDB-lite"/>
    </source>
</evidence>
<dbReference type="InterPro" id="IPR039535">
    <property type="entry name" value="ASST-like"/>
</dbReference>
<dbReference type="AlphaFoldDB" id="A0A2P8DWE3"/>
<feature type="region of interest" description="Disordered" evidence="1">
    <location>
        <begin position="29"/>
        <end position="48"/>
    </location>
</feature>
<organism evidence="3 4">
    <name type="scientific">Haloactinopolyspora alba</name>
    <dbReference type="NCBI Taxonomy" id="648780"/>
    <lineage>
        <taxon>Bacteria</taxon>
        <taxon>Bacillati</taxon>
        <taxon>Actinomycetota</taxon>
        <taxon>Actinomycetes</taxon>
        <taxon>Jiangellales</taxon>
        <taxon>Jiangellaceae</taxon>
        <taxon>Haloactinopolyspora</taxon>
    </lineage>
</organism>
<gene>
    <name evidence="3" type="ORF">CLV30_11319</name>
</gene>
<sequence>MWSMSYERITRAVALSGAALMLTATACQSGEEPSSARPSETPTPGAGWEFTTHPNLTPPLVDVSQTRAPATEAPARPADEDLFMVAPKGEESPMTALMIADSEGDPVWVHPVEGNSYNFRTQEYNGEQVLTWWRGDNSTQGHGKGEFVIMNNSYEVITTVTTTGTARADFHEITITDDGTALLASYPTVGGQDLTEFDGPKDGYVLDGVIQEVDIATGEVLFEWSALDHVDLSETENSMEDRDEQDGSEEKPFDFFHINSVTEDGDSLLVSARNTHAIYRIDRETGELDWTLGGNASDFKMTGDSYFAWQHDAQRQEDGTITLFDNQSSPPIGDQSRGLRLDVDTENMTASVVTEYLPPDGRLAASQGNLQVRDNGNVVIGWGAEPFYSEYTAEGELLYDAKLSGGDNYRAYRLPWEGDPTRPPRLEVEDRMAYVSWNGATEVASWRFLGGPDAEDATEVATVPREGFETTMPVPDQPYVAAEALDADGNVLDTVSVQTDSDS</sequence>
<dbReference type="PANTHER" id="PTHR35340">
    <property type="entry name" value="PQQ ENZYME REPEAT PROTEIN-RELATED"/>
    <property type="match status" value="1"/>
</dbReference>
<evidence type="ECO:0000313" key="3">
    <source>
        <dbReference type="EMBL" id="PSL01531.1"/>
    </source>
</evidence>
<proteinExistence type="predicted"/>
<protein>
    <submittedName>
        <fullName evidence="3">Arylsulfotransferase ASST</fullName>
    </submittedName>
</protein>
<dbReference type="GO" id="GO:0016740">
    <property type="term" value="F:transferase activity"/>
    <property type="evidence" value="ECO:0007669"/>
    <property type="project" value="UniProtKB-KW"/>
</dbReference>
<dbReference type="PANTHER" id="PTHR35340:SF5">
    <property type="entry name" value="ASST-DOMAIN-CONTAINING PROTEIN"/>
    <property type="match status" value="1"/>
</dbReference>
<feature type="chain" id="PRO_5038358724" evidence="2">
    <location>
        <begin position="30"/>
        <end position="503"/>
    </location>
</feature>
<dbReference type="Pfam" id="PF14269">
    <property type="entry name" value="Arylsulfotran_2"/>
    <property type="match status" value="1"/>
</dbReference>
<comment type="caution">
    <text evidence="3">The sequence shown here is derived from an EMBL/GenBank/DDBJ whole genome shotgun (WGS) entry which is preliminary data.</text>
</comment>
<name>A0A2P8DWE3_9ACTN</name>
<feature type="compositionally biased region" description="Polar residues" evidence="1">
    <location>
        <begin position="29"/>
        <end position="42"/>
    </location>
</feature>
<evidence type="ECO:0000313" key="4">
    <source>
        <dbReference type="Proteomes" id="UP000243528"/>
    </source>
</evidence>
<accession>A0A2P8DWE3</accession>
<dbReference type="InterPro" id="IPR053143">
    <property type="entry name" value="Arylsulfate_ST"/>
</dbReference>
<keyword evidence="2" id="KW-0732">Signal</keyword>
<dbReference type="InterPro" id="IPR011047">
    <property type="entry name" value="Quinoprotein_ADH-like_sf"/>
</dbReference>
<dbReference type="EMBL" id="PYGE01000013">
    <property type="protein sequence ID" value="PSL01531.1"/>
    <property type="molecule type" value="Genomic_DNA"/>
</dbReference>
<dbReference type="SUPFAM" id="SSF50998">
    <property type="entry name" value="Quinoprotein alcohol dehydrogenase-like"/>
    <property type="match status" value="1"/>
</dbReference>
<dbReference type="Proteomes" id="UP000243528">
    <property type="component" value="Unassembled WGS sequence"/>
</dbReference>
<reference evidence="3 4" key="1">
    <citation type="submission" date="2018-03" db="EMBL/GenBank/DDBJ databases">
        <title>Genomic Encyclopedia of Archaeal and Bacterial Type Strains, Phase II (KMG-II): from individual species to whole genera.</title>
        <authorList>
            <person name="Goeker M."/>
        </authorList>
    </citation>
    <scope>NUCLEOTIDE SEQUENCE [LARGE SCALE GENOMIC DNA]</scope>
    <source>
        <strain evidence="3 4">DSM 45211</strain>
    </source>
</reference>
<feature type="signal peptide" evidence="2">
    <location>
        <begin position="1"/>
        <end position="29"/>
    </location>
</feature>
<keyword evidence="4" id="KW-1185">Reference proteome</keyword>
<keyword evidence="3" id="KW-0808">Transferase</keyword>